<dbReference type="SUPFAM" id="SSF50104">
    <property type="entry name" value="Translation proteins SH3-like domain"/>
    <property type="match status" value="1"/>
</dbReference>
<feature type="domain" description="KOW" evidence="2">
    <location>
        <begin position="428"/>
        <end position="452"/>
    </location>
</feature>
<keyword evidence="4" id="KW-1185">Reference proteome</keyword>
<dbReference type="Pfam" id="PF23290">
    <property type="entry name" value="KOW5_SPT5"/>
    <property type="match status" value="1"/>
</dbReference>
<dbReference type="EMBL" id="JANAWD010000471">
    <property type="protein sequence ID" value="KAJ3478972.1"/>
    <property type="molecule type" value="Genomic_DNA"/>
</dbReference>
<feature type="domain" description="KOW" evidence="2">
    <location>
        <begin position="198"/>
        <end position="225"/>
    </location>
</feature>
<protein>
    <recommendedName>
        <fullName evidence="2">KOW domain-containing protein</fullName>
    </recommendedName>
</protein>
<dbReference type="AlphaFoldDB" id="A0AAD5YF96"/>
<evidence type="ECO:0000313" key="4">
    <source>
        <dbReference type="Proteomes" id="UP001212997"/>
    </source>
</evidence>
<dbReference type="Proteomes" id="UP001212997">
    <property type="component" value="Unassembled WGS sequence"/>
</dbReference>
<gene>
    <name evidence="3" type="ORF">NLI96_g9392</name>
</gene>
<dbReference type="SMART" id="SM00739">
    <property type="entry name" value="KOW"/>
    <property type="match status" value="3"/>
</dbReference>
<feature type="region of interest" description="Disordered" evidence="1">
    <location>
        <begin position="20"/>
        <end position="39"/>
    </location>
</feature>
<evidence type="ECO:0000313" key="3">
    <source>
        <dbReference type="EMBL" id="KAJ3478972.1"/>
    </source>
</evidence>
<name>A0AAD5YF96_9APHY</name>
<evidence type="ECO:0000259" key="2">
    <source>
        <dbReference type="SMART" id="SM00739"/>
    </source>
</evidence>
<feature type="domain" description="KOW" evidence="2">
    <location>
        <begin position="39"/>
        <end position="66"/>
    </location>
</feature>
<dbReference type="InterPro" id="IPR041978">
    <property type="entry name" value="KOW_Spt5_5"/>
</dbReference>
<sequence length="488" mass="54563">MVQVAAYSCDVEFDDPQHRWHQQSNGPLNNPLHHNPELPTTRGQRVEVVDGSFKGTRGYASEWDDKGNLILDVYFKPSPLKPSLGRQFYNHPPRLGKLTVPHLSVRRCFVEGDLVFLKGLPSARFFVHSGLNVDENRRAAAEAEDFGTHIPLIRAHYDRQTSGWVPPSSMSRFALIHREKLAFADVVHNPEENVTSINFRVNWTVTVTSGPYKGYIGRVRRLWKNEVEVELHAISRIVKFPPKKLLQSIDGVLIQPKDILSKEVPSRQASPAQALPLFPELYTDDPITSLPDTVEFDFIEEGPGYTPLPTQESTAQGSITPAWDPSSVTSGRSTDDISAGPSIDEEYINSWLLHPKVQAVLENTQLTLRIVNSRPDFHRGEYEGNRVPMAALSKRKGRRARRGELLVFLTMLPSSLTSVPVKYLDGIPPNPGEVAIVIAGDDIGTVVTMGPNYTSDWVGEGVTQEVPPRTLTLRVWDCAIIRAPPQRR</sequence>
<feature type="compositionally biased region" description="Low complexity" evidence="1">
    <location>
        <begin position="25"/>
        <end position="39"/>
    </location>
</feature>
<dbReference type="Gene3D" id="2.30.30.30">
    <property type="match status" value="1"/>
</dbReference>
<evidence type="ECO:0000256" key="1">
    <source>
        <dbReference type="SAM" id="MobiDB-lite"/>
    </source>
</evidence>
<organism evidence="3 4">
    <name type="scientific">Meripilus lineatus</name>
    <dbReference type="NCBI Taxonomy" id="2056292"/>
    <lineage>
        <taxon>Eukaryota</taxon>
        <taxon>Fungi</taxon>
        <taxon>Dikarya</taxon>
        <taxon>Basidiomycota</taxon>
        <taxon>Agaricomycotina</taxon>
        <taxon>Agaricomycetes</taxon>
        <taxon>Polyporales</taxon>
        <taxon>Meripilaceae</taxon>
        <taxon>Meripilus</taxon>
    </lineage>
</organism>
<dbReference type="InterPro" id="IPR008991">
    <property type="entry name" value="Translation_prot_SH3-like_sf"/>
</dbReference>
<proteinExistence type="predicted"/>
<dbReference type="InterPro" id="IPR014722">
    <property type="entry name" value="Rib_uL2_dom2"/>
</dbReference>
<feature type="region of interest" description="Disordered" evidence="1">
    <location>
        <begin position="311"/>
        <end position="340"/>
    </location>
</feature>
<dbReference type="InterPro" id="IPR005824">
    <property type="entry name" value="KOW"/>
</dbReference>
<comment type="caution">
    <text evidence="3">The sequence shown here is derived from an EMBL/GenBank/DDBJ whole genome shotgun (WGS) entry which is preliminary data.</text>
</comment>
<reference evidence="3" key="1">
    <citation type="submission" date="2022-07" db="EMBL/GenBank/DDBJ databases">
        <title>Genome Sequence of Physisporinus lineatus.</title>
        <authorList>
            <person name="Buettner E."/>
        </authorList>
    </citation>
    <scope>NUCLEOTIDE SEQUENCE</scope>
    <source>
        <strain evidence="3">VT162</strain>
    </source>
</reference>
<accession>A0AAD5YF96</accession>